<dbReference type="InterPro" id="IPR037056">
    <property type="entry name" value="RNase_H1_N_sf"/>
</dbReference>
<reference evidence="2 3" key="1">
    <citation type="submission" date="2021-10" db="EMBL/GenBank/DDBJ databases">
        <title>Collection of gut derived symbiotic bacterial strains cultured from healthy donors.</title>
        <authorList>
            <person name="Lin H."/>
            <person name="Littmann E."/>
            <person name="Claire K."/>
            <person name="Pamer E."/>
        </authorList>
    </citation>
    <scope>NUCLEOTIDE SEQUENCE [LARGE SCALE GENOMIC DNA]</scope>
    <source>
        <strain evidence="2 3">MSK.17.68</strain>
    </source>
</reference>
<evidence type="ECO:0000259" key="1">
    <source>
        <dbReference type="Pfam" id="PF01693"/>
    </source>
</evidence>
<dbReference type="SUPFAM" id="SSF55658">
    <property type="entry name" value="L9 N-domain-like"/>
    <property type="match status" value="1"/>
</dbReference>
<comment type="caution">
    <text evidence="2">The sequence shown here is derived from an EMBL/GenBank/DDBJ whole genome shotgun (WGS) entry which is preliminary data.</text>
</comment>
<organism evidence="2 3">
    <name type="scientific">Intestinibacter bartlettii</name>
    <dbReference type="NCBI Taxonomy" id="261299"/>
    <lineage>
        <taxon>Bacteria</taxon>
        <taxon>Bacillati</taxon>
        <taxon>Bacillota</taxon>
        <taxon>Clostridia</taxon>
        <taxon>Peptostreptococcales</taxon>
        <taxon>Peptostreptococcaceae</taxon>
        <taxon>Intestinibacter</taxon>
    </lineage>
</organism>
<protein>
    <submittedName>
        <fullName evidence="2">RNase H1/viroplasmin domain-containing protein</fullName>
    </submittedName>
</protein>
<proteinExistence type="predicted"/>
<feature type="domain" description="Ribonuclease H1 N-terminal" evidence="1">
    <location>
        <begin position="7"/>
        <end position="44"/>
    </location>
</feature>
<dbReference type="InterPro" id="IPR009027">
    <property type="entry name" value="Ribosomal_bL9/RNase_H1_N"/>
</dbReference>
<dbReference type="InterPro" id="IPR011320">
    <property type="entry name" value="RNase_H1_N"/>
</dbReference>
<accession>A0ABS8CY93</accession>
<dbReference type="Pfam" id="PF01693">
    <property type="entry name" value="Cauli_VI"/>
    <property type="match status" value="1"/>
</dbReference>
<dbReference type="Gene3D" id="3.40.970.10">
    <property type="entry name" value="Ribonuclease H1, N-terminal domain"/>
    <property type="match status" value="1"/>
</dbReference>
<dbReference type="EMBL" id="JAJBMB010000008">
    <property type="protein sequence ID" value="MCB5446443.1"/>
    <property type="molecule type" value="Genomic_DNA"/>
</dbReference>
<sequence>MNKKPLYAVVRGRRIGIFRDWDKVKSLVNRYPNAKHKKFSTFQEVNNYFKENTGLWLRVADIDKEFNDIEEAREFIFNRKEKEKIQKKLNEKEKTNNISDLCDKKYIKEKKGKIDDIEGITIISLDQVDKIGF</sequence>
<name>A0ABS8CY93_9FIRM</name>
<gene>
    <name evidence="2" type="ORF">LIP50_09545</name>
</gene>
<keyword evidence="3" id="KW-1185">Reference proteome</keyword>
<dbReference type="Proteomes" id="UP001299409">
    <property type="component" value="Unassembled WGS sequence"/>
</dbReference>
<evidence type="ECO:0000313" key="2">
    <source>
        <dbReference type="EMBL" id="MCB5446443.1"/>
    </source>
</evidence>
<evidence type="ECO:0000313" key="3">
    <source>
        <dbReference type="Proteomes" id="UP001299409"/>
    </source>
</evidence>
<dbReference type="RefSeq" id="WP_226924311.1">
    <property type="nucleotide sequence ID" value="NZ_JAJBMB010000008.1"/>
</dbReference>